<reference evidence="2" key="1">
    <citation type="submission" date="2014-11" db="EMBL/GenBank/DDBJ databases">
        <authorList>
            <person name="Amaro Gonzalez C."/>
        </authorList>
    </citation>
    <scope>NUCLEOTIDE SEQUENCE</scope>
</reference>
<feature type="region of interest" description="Disordered" evidence="1">
    <location>
        <begin position="1"/>
        <end position="29"/>
    </location>
</feature>
<organism evidence="2">
    <name type="scientific">Anguilla anguilla</name>
    <name type="common">European freshwater eel</name>
    <name type="synonym">Muraena anguilla</name>
    <dbReference type="NCBI Taxonomy" id="7936"/>
    <lineage>
        <taxon>Eukaryota</taxon>
        <taxon>Metazoa</taxon>
        <taxon>Chordata</taxon>
        <taxon>Craniata</taxon>
        <taxon>Vertebrata</taxon>
        <taxon>Euteleostomi</taxon>
        <taxon>Actinopterygii</taxon>
        <taxon>Neopterygii</taxon>
        <taxon>Teleostei</taxon>
        <taxon>Anguilliformes</taxon>
        <taxon>Anguillidae</taxon>
        <taxon>Anguilla</taxon>
    </lineage>
</organism>
<reference evidence="2" key="2">
    <citation type="journal article" date="2015" name="Fish Shellfish Immunol.">
        <title>Early steps in the European eel (Anguilla anguilla)-Vibrio vulnificus interaction in the gills: Role of the RtxA13 toxin.</title>
        <authorList>
            <person name="Callol A."/>
            <person name="Pajuelo D."/>
            <person name="Ebbesson L."/>
            <person name="Teles M."/>
            <person name="MacKenzie S."/>
            <person name="Amaro C."/>
        </authorList>
    </citation>
    <scope>NUCLEOTIDE SEQUENCE</scope>
</reference>
<dbReference type="EMBL" id="GBXM01004969">
    <property type="protein sequence ID" value="JAI03609.1"/>
    <property type="molecule type" value="Transcribed_RNA"/>
</dbReference>
<name>A0A0E9XPH4_ANGAN</name>
<evidence type="ECO:0000313" key="2">
    <source>
        <dbReference type="EMBL" id="JAI03609.1"/>
    </source>
</evidence>
<accession>A0A0E9XPH4</accession>
<proteinExistence type="predicted"/>
<protein>
    <submittedName>
        <fullName evidence="2">Uncharacterized protein</fullName>
    </submittedName>
</protein>
<evidence type="ECO:0000256" key="1">
    <source>
        <dbReference type="SAM" id="MobiDB-lite"/>
    </source>
</evidence>
<dbReference type="AlphaFoldDB" id="A0A0E9XPH4"/>
<sequence length="59" mass="6630">MVSSTPRVPLTHAQTHKRTHMVSSTPRVPLTHTHKCTHMARQDGEGTLMHFSAGQADYY</sequence>